<feature type="transmembrane region" description="Helical" evidence="5">
    <location>
        <begin position="12"/>
        <end position="34"/>
    </location>
</feature>
<dbReference type="InterPro" id="IPR036259">
    <property type="entry name" value="MFS_trans_sf"/>
</dbReference>
<keyword evidence="4 5" id="KW-0472">Membrane</keyword>
<gene>
    <name evidence="7" type="ORF">H9815_08680</name>
</gene>
<feature type="transmembrane region" description="Helical" evidence="5">
    <location>
        <begin position="333"/>
        <end position="358"/>
    </location>
</feature>
<dbReference type="InterPro" id="IPR005829">
    <property type="entry name" value="Sugar_transporter_CS"/>
</dbReference>
<dbReference type="CDD" id="cd17489">
    <property type="entry name" value="MFS_YfcJ_like"/>
    <property type="match status" value="1"/>
</dbReference>
<proteinExistence type="predicted"/>
<dbReference type="PROSITE" id="PS00216">
    <property type="entry name" value="SUGAR_TRANSPORT_1"/>
    <property type="match status" value="1"/>
</dbReference>
<keyword evidence="2 5" id="KW-0812">Transmembrane</keyword>
<dbReference type="PROSITE" id="PS50850">
    <property type="entry name" value="MFS"/>
    <property type="match status" value="1"/>
</dbReference>
<dbReference type="Proteomes" id="UP000824037">
    <property type="component" value="Unassembled WGS sequence"/>
</dbReference>
<feature type="transmembrane region" description="Helical" evidence="5">
    <location>
        <begin position="76"/>
        <end position="94"/>
    </location>
</feature>
<evidence type="ECO:0000256" key="3">
    <source>
        <dbReference type="ARBA" id="ARBA00022989"/>
    </source>
</evidence>
<feature type="domain" description="Major facilitator superfamily (MFS) profile" evidence="6">
    <location>
        <begin position="10"/>
        <end position="387"/>
    </location>
</feature>
<evidence type="ECO:0000313" key="8">
    <source>
        <dbReference type="Proteomes" id="UP000824037"/>
    </source>
</evidence>
<feature type="transmembrane region" description="Helical" evidence="5">
    <location>
        <begin position="211"/>
        <end position="232"/>
    </location>
</feature>
<protein>
    <submittedName>
        <fullName evidence="7">MFS transporter</fullName>
    </submittedName>
</protein>
<reference evidence="7" key="1">
    <citation type="journal article" date="2021" name="PeerJ">
        <title>Extensive microbial diversity within the chicken gut microbiome revealed by metagenomics and culture.</title>
        <authorList>
            <person name="Gilroy R."/>
            <person name="Ravi A."/>
            <person name="Getino M."/>
            <person name="Pursley I."/>
            <person name="Horton D.L."/>
            <person name="Alikhan N.F."/>
            <person name="Baker D."/>
            <person name="Gharbi K."/>
            <person name="Hall N."/>
            <person name="Watson M."/>
            <person name="Adriaenssens E.M."/>
            <person name="Foster-Nyarko E."/>
            <person name="Jarju S."/>
            <person name="Secka A."/>
            <person name="Antonio M."/>
            <person name="Oren A."/>
            <person name="Chaudhuri R.R."/>
            <person name="La Ragione R."/>
            <person name="Hildebrand F."/>
            <person name="Pallen M.J."/>
        </authorList>
    </citation>
    <scope>NUCLEOTIDE SEQUENCE</scope>
    <source>
        <strain evidence="7">ChiGjej4B4-7305</strain>
    </source>
</reference>
<comment type="subcellular location">
    <subcellularLocation>
        <location evidence="1">Cell membrane</location>
        <topology evidence="1">Multi-pass membrane protein</topology>
    </subcellularLocation>
</comment>
<evidence type="ECO:0000256" key="4">
    <source>
        <dbReference type="ARBA" id="ARBA00023136"/>
    </source>
</evidence>
<feature type="transmembrane region" description="Helical" evidence="5">
    <location>
        <begin position="163"/>
        <end position="183"/>
    </location>
</feature>
<dbReference type="Pfam" id="PF07690">
    <property type="entry name" value="MFS_1"/>
    <property type="match status" value="1"/>
</dbReference>
<reference evidence="7" key="2">
    <citation type="submission" date="2021-04" db="EMBL/GenBank/DDBJ databases">
        <authorList>
            <person name="Gilroy R."/>
        </authorList>
    </citation>
    <scope>NUCLEOTIDE SEQUENCE</scope>
    <source>
        <strain evidence="7">ChiGjej4B4-7305</strain>
    </source>
</reference>
<dbReference type="InterPro" id="IPR011701">
    <property type="entry name" value="MFS"/>
</dbReference>
<evidence type="ECO:0000313" key="7">
    <source>
        <dbReference type="EMBL" id="HIZ35841.1"/>
    </source>
</evidence>
<keyword evidence="3 5" id="KW-1133">Transmembrane helix</keyword>
<feature type="transmembrane region" description="Helical" evidence="5">
    <location>
        <begin position="138"/>
        <end position="157"/>
    </location>
</feature>
<comment type="caution">
    <text evidence="7">The sequence shown here is derived from an EMBL/GenBank/DDBJ whole genome shotgun (WGS) entry which is preliminary data.</text>
</comment>
<evidence type="ECO:0000256" key="5">
    <source>
        <dbReference type="SAM" id="Phobius"/>
    </source>
</evidence>
<dbReference type="GO" id="GO:0005886">
    <property type="term" value="C:plasma membrane"/>
    <property type="evidence" value="ECO:0007669"/>
    <property type="project" value="UniProtKB-SubCell"/>
</dbReference>
<sequence>MPERLWTKGFVLVLGVGFCISTVFYLLITTMALYAAEEFNAGDAAAGLASSIFVIGAVSARLFAGAAADRLGRRRVTLVALVVFVVAGAAYFLADSLAVLLVVRVLHGMSFGTAHTAVSAIAQSLIPSSRRAEGTGYFGASSTLATAVGPLIAVLLLRSAGGPGLFTTAVAGGVLALGGVLLMRVPRSEADPASGTRHRPRRLGALLEPRAIPIALFMLTVGIAYSGVLAFLNSYAEQLDLTSAAAVFFLVYSVVVLALRLPIGRLQDVRGDNVVLYPAIVAFAAGLLVLAVAQSGTAFLLAAALMGAGWGTILSGAQAIAVASAPIQNVGKVIATFFVVLDTGVGLGPIALGLLLGATDYRTMYLLLAALTLVSAAVYYFAHGRRSSPRS</sequence>
<evidence type="ECO:0000256" key="2">
    <source>
        <dbReference type="ARBA" id="ARBA00022692"/>
    </source>
</evidence>
<dbReference type="InterPro" id="IPR052714">
    <property type="entry name" value="MFS_Exporter"/>
</dbReference>
<dbReference type="GO" id="GO:0022857">
    <property type="term" value="F:transmembrane transporter activity"/>
    <property type="evidence" value="ECO:0007669"/>
    <property type="project" value="InterPro"/>
</dbReference>
<dbReference type="InterPro" id="IPR020846">
    <property type="entry name" value="MFS_dom"/>
</dbReference>
<evidence type="ECO:0000256" key="1">
    <source>
        <dbReference type="ARBA" id="ARBA00004651"/>
    </source>
</evidence>
<dbReference type="AlphaFoldDB" id="A0A9D2J413"/>
<dbReference type="SUPFAM" id="SSF103473">
    <property type="entry name" value="MFS general substrate transporter"/>
    <property type="match status" value="1"/>
</dbReference>
<dbReference type="PANTHER" id="PTHR23531">
    <property type="entry name" value="QUINOLENE RESISTANCE PROTEIN NORA"/>
    <property type="match status" value="1"/>
</dbReference>
<name>A0A9D2J413_9MICO</name>
<feature type="transmembrane region" description="Helical" evidence="5">
    <location>
        <begin position="364"/>
        <end position="382"/>
    </location>
</feature>
<evidence type="ECO:0000259" key="6">
    <source>
        <dbReference type="PROSITE" id="PS50850"/>
    </source>
</evidence>
<feature type="transmembrane region" description="Helical" evidence="5">
    <location>
        <begin position="46"/>
        <end position="64"/>
    </location>
</feature>
<organism evidence="7 8">
    <name type="scientific">Candidatus Ruania gallistercoris</name>
    <dbReference type="NCBI Taxonomy" id="2838746"/>
    <lineage>
        <taxon>Bacteria</taxon>
        <taxon>Bacillati</taxon>
        <taxon>Actinomycetota</taxon>
        <taxon>Actinomycetes</taxon>
        <taxon>Micrococcales</taxon>
        <taxon>Ruaniaceae</taxon>
        <taxon>Ruania</taxon>
    </lineage>
</organism>
<dbReference type="EMBL" id="DXBY01000148">
    <property type="protein sequence ID" value="HIZ35841.1"/>
    <property type="molecule type" value="Genomic_DNA"/>
</dbReference>
<dbReference type="PANTHER" id="PTHR23531:SF1">
    <property type="entry name" value="QUINOLENE RESISTANCE PROTEIN NORA"/>
    <property type="match status" value="1"/>
</dbReference>
<feature type="transmembrane region" description="Helical" evidence="5">
    <location>
        <begin position="299"/>
        <end position="321"/>
    </location>
</feature>
<feature type="transmembrane region" description="Helical" evidence="5">
    <location>
        <begin position="275"/>
        <end position="293"/>
    </location>
</feature>
<accession>A0A9D2J413</accession>
<feature type="transmembrane region" description="Helical" evidence="5">
    <location>
        <begin position="244"/>
        <end position="263"/>
    </location>
</feature>
<dbReference type="Gene3D" id="1.20.1250.20">
    <property type="entry name" value="MFS general substrate transporter like domains"/>
    <property type="match status" value="1"/>
</dbReference>